<accession>A0A2A9FGL8</accession>
<feature type="compositionally biased region" description="Polar residues" evidence="1">
    <location>
        <begin position="166"/>
        <end position="184"/>
    </location>
</feature>
<organism evidence="2 3">
    <name type="scientific">Amycolatopsis sulphurea</name>
    <dbReference type="NCBI Taxonomy" id="76022"/>
    <lineage>
        <taxon>Bacteria</taxon>
        <taxon>Bacillati</taxon>
        <taxon>Actinomycetota</taxon>
        <taxon>Actinomycetes</taxon>
        <taxon>Pseudonocardiales</taxon>
        <taxon>Pseudonocardiaceae</taxon>
        <taxon>Amycolatopsis</taxon>
    </lineage>
</organism>
<evidence type="ECO:0000256" key="1">
    <source>
        <dbReference type="SAM" id="MobiDB-lite"/>
    </source>
</evidence>
<dbReference type="Proteomes" id="UP000243542">
    <property type="component" value="Unassembled WGS sequence"/>
</dbReference>
<proteinExistence type="predicted"/>
<gene>
    <name evidence="2" type="ORF">ATK36_4728</name>
</gene>
<feature type="region of interest" description="Disordered" evidence="1">
    <location>
        <begin position="206"/>
        <end position="237"/>
    </location>
</feature>
<name>A0A2A9FGL8_9PSEU</name>
<feature type="region of interest" description="Disordered" evidence="1">
    <location>
        <begin position="152"/>
        <end position="191"/>
    </location>
</feature>
<evidence type="ECO:0000313" key="3">
    <source>
        <dbReference type="Proteomes" id="UP000243542"/>
    </source>
</evidence>
<comment type="caution">
    <text evidence="2">The sequence shown here is derived from an EMBL/GenBank/DDBJ whole genome shotgun (WGS) entry which is preliminary data.</text>
</comment>
<dbReference type="AlphaFoldDB" id="A0A2A9FGL8"/>
<dbReference type="EMBL" id="PDJK01000002">
    <property type="protein sequence ID" value="PFG49569.1"/>
    <property type="molecule type" value="Genomic_DNA"/>
</dbReference>
<sequence length="237" mass="25843">MTHADGSGWHLYSRPAITDFMWREVAPQRVELVWSAITCVVEGGVETEEPSDRVRSSFAWQVNEEDIPIAGRHQVLRVDPSVVYARMFGRWAPPLRGRVSAKSARGGADGGSVKVCEGALHGLRVCEGPLHGPGTGPAHTTRWSRISNTSASLAAGRNRRRWQAPSMMTQQLRRSADHGSSTNFGRDPGPLPGFRQSRWCWSGRVRGRHGSPAEGRACPSPGLTSPYTTLPGPCSPR</sequence>
<evidence type="ECO:0000313" key="2">
    <source>
        <dbReference type="EMBL" id="PFG49569.1"/>
    </source>
</evidence>
<protein>
    <submittedName>
        <fullName evidence="2">Uncharacterized protein</fullName>
    </submittedName>
</protein>
<keyword evidence="3" id="KW-1185">Reference proteome</keyword>
<reference evidence="2 3" key="1">
    <citation type="submission" date="2017-10" db="EMBL/GenBank/DDBJ databases">
        <title>Sequencing the genomes of 1000 actinobacteria strains.</title>
        <authorList>
            <person name="Klenk H.-P."/>
        </authorList>
    </citation>
    <scope>NUCLEOTIDE SEQUENCE [LARGE SCALE GENOMIC DNA]</scope>
    <source>
        <strain evidence="2 3">DSM 46092</strain>
    </source>
</reference>